<organism evidence="1 2">
    <name type="scientific">Alkaliphilus pronyensis</name>
    <dbReference type="NCBI Taxonomy" id="1482732"/>
    <lineage>
        <taxon>Bacteria</taxon>
        <taxon>Bacillati</taxon>
        <taxon>Bacillota</taxon>
        <taxon>Clostridia</taxon>
        <taxon>Peptostreptococcales</taxon>
        <taxon>Natronincolaceae</taxon>
        <taxon>Alkaliphilus</taxon>
    </lineage>
</organism>
<reference evidence="1 2" key="1">
    <citation type="submission" date="2019-10" db="EMBL/GenBank/DDBJ databases">
        <title>Alkaliphilus serpentinus sp. nov. and Alkaliphilus pronyensis sp. nov., two novel anaerobic alkaliphilic species isolated from the serpentinized-hosted hydrothermal field of the Prony Bay (New Caledonia).</title>
        <authorList>
            <person name="Postec A."/>
        </authorList>
    </citation>
    <scope>NUCLEOTIDE SEQUENCE [LARGE SCALE GENOMIC DNA]</scope>
    <source>
        <strain evidence="1 2">LacV</strain>
    </source>
</reference>
<evidence type="ECO:0000313" key="1">
    <source>
        <dbReference type="EMBL" id="KAB3529679.1"/>
    </source>
</evidence>
<proteinExistence type="predicted"/>
<dbReference type="RefSeq" id="WP_151862336.1">
    <property type="nucleotide sequence ID" value="NZ_WBZC01000081.1"/>
</dbReference>
<dbReference type="OrthoDB" id="5389988at2"/>
<dbReference type="Proteomes" id="UP000432715">
    <property type="component" value="Unassembled WGS sequence"/>
</dbReference>
<comment type="caution">
    <text evidence="1">The sequence shown here is derived from an EMBL/GenBank/DDBJ whole genome shotgun (WGS) entry which is preliminary data.</text>
</comment>
<dbReference type="InterPro" id="IPR010144">
    <property type="entry name" value="CRISPR-assoc_prot_Csd1-typ"/>
</dbReference>
<dbReference type="EMBL" id="WBZC01000081">
    <property type="protein sequence ID" value="KAB3529679.1"/>
    <property type="molecule type" value="Genomic_DNA"/>
</dbReference>
<dbReference type="Pfam" id="PF09709">
    <property type="entry name" value="Cas_Csd1"/>
    <property type="match status" value="1"/>
</dbReference>
<sequence length="622" mass="72247">MSWIQRLYETYERNQSQVGIKIDESSTVLLPIGHIEARSDIEVTINEKGNFLSANLLDNKEDKIIIPCTESSAGRAGQTPKNHPLSDKLQYLAGDYETYGGKKWFGYNFFLKDLRDWAESEFTNIKLQAVYKYVKKGCLIKDLVEAKILSLNKNGMLEEKWDKDIHKSSPSTTQEQAFVRWRVEIQNDLEPRLWLDRKMYDSWINYENSRHNVKGYCQVLGKKAALALNHPKNIYSNCANAKLISSNDDKNFTYRGRFQNDKEAYGISYEVSQKAHNALKWLIAKQGYAKDKKVILCWGVAHTELPNIYGSSLDLFEEDNDQVDDKGYTAEEVAYPLINKIKGYRSKLNKQDRVVIMGMESATDGRLSITYYQDIDIQDFIERLEKWHLSCSWVHEYNQKTFFGAPSPMDIAESVYGDGKHVDIKAKMRVVERVLLCIIDGYRIPTDIVYSSINKTVHRISFDNALHDKKKKGDLNKVLSVTCALYNKYSKDYKKGEYAVTLENERKSRDYLYGRLLAVAQNIEQWALSKTNESRMTNADRLMHRFAEHPFSTWKTIELSLKPYLNRLGVNERKSRERLLDEIMSLFESEEFISDTRLTGEFLLGYHCQRQELNKKKSTEDN</sequence>
<dbReference type="CDD" id="cd09757">
    <property type="entry name" value="Cas8c_I-C"/>
    <property type="match status" value="1"/>
</dbReference>
<accession>A0A6I0EVI0</accession>
<gene>
    <name evidence="1" type="primary">cas8c</name>
    <name evidence="1" type="ORF">F8154_14520</name>
</gene>
<keyword evidence="2" id="KW-1185">Reference proteome</keyword>
<dbReference type="NCBIfam" id="TIGR01863">
    <property type="entry name" value="cas_Csd1"/>
    <property type="match status" value="1"/>
</dbReference>
<name>A0A6I0EVI0_9FIRM</name>
<protein>
    <submittedName>
        <fullName evidence="1">Type I-C CRISPR-associated protein Cas8c/Csd1</fullName>
    </submittedName>
</protein>
<evidence type="ECO:0000313" key="2">
    <source>
        <dbReference type="Proteomes" id="UP000432715"/>
    </source>
</evidence>
<dbReference type="AlphaFoldDB" id="A0A6I0EVI0"/>